<feature type="signal peptide" evidence="2">
    <location>
        <begin position="1"/>
        <end position="23"/>
    </location>
</feature>
<organism evidence="4 5">
    <name type="scientific">Pediococcus cellicola</name>
    <dbReference type="NCBI Taxonomy" id="319652"/>
    <lineage>
        <taxon>Bacteria</taxon>
        <taxon>Bacillati</taxon>
        <taxon>Bacillota</taxon>
        <taxon>Bacilli</taxon>
        <taxon>Lactobacillales</taxon>
        <taxon>Lactobacillaceae</taxon>
        <taxon>Pediococcus</taxon>
    </lineage>
</organism>
<dbReference type="RefSeq" id="WP_057748861.1">
    <property type="nucleotide sequence ID" value="NZ_BJVH01000003.1"/>
</dbReference>
<gene>
    <name evidence="4" type="ORF">IV80_GL000738</name>
</gene>
<dbReference type="OrthoDB" id="2149782at2"/>
<dbReference type="STRING" id="319652.IV80_GL000738"/>
<feature type="chain" id="PRO_5006418652" evidence="2">
    <location>
        <begin position="24"/>
        <end position="341"/>
    </location>
</feature>
<protein>
    <submittedName>
        <fullName evidence="4">Lipoprotein</fullName>
    </submittedName>
</protein>
<feature type="compositionally biased region" description="Low complexity" evidence="1">
    <location>
        <begin position="33"/>
        <end position="54"/>
    </location>
</feature>
<evidence type="ECO:0000259" key="3">
    <source>
        <dbReference type="Pfam" id="PF15983"/>
    </source>
</evidence>
<feature type="compositionally biased region" description="Basic and acidic residues" evidence="1">
    <location>
        <begin position="323"/>
        <end position="341"/>
    </location>
</feature>
<evidence type="ECO:0000256" key="1">
    <source>
        <dbReference type="SAM" id="MobiDB-lite"/>
    </source>
</evidence>
<feature type="region of interest" description="Disordered" evidence="1">
    <location>
        <begin position="321"/>
        <end position="341"/>
    </location>
</feature>
<keyword evidence="5" id="KW-1185">Reference proteome</keyword>
<accession>A0A0R2IZC2</accession>
<dbReference type="EMBL" id="JQBR01000002">
    <property type="protein sequence ID" value="KRN67204.1"/>
    <property type="molecule type" value="Genomic_DNA"/>
</dbReference>
<evidence type="ECO:0000256" key="2">
    <source>
        <dbReference type="SAM" id="SignalP"/>
    </source>
</evidence>
<keyword evidence="2" id="KW-0732">Signal</keyword>
<evidence type="ECO:0000313" key="4">
    <source>
        <dbReference type="EMBL" id="KRN67204.1"/>
    </source>
</evidence>
<feature type="region of interest" description="Disordered" evidence="1">
    <location>
        <begin position="22"/>
        <end position="62"/>
    </location>
</feature>
<dbReference type="PATRIC" id="fig|319652.3.peg.745"/>
<comment type="caution">
    <text evidence="4">The sequence shown here is derived from an EMBL/GenBank/DDBJ whole genome shotgun (WGS) entry which is preliminary data.</text>
</comment>
<sequence length="341" mass="38086">MKKIGWRLLIVILLLSGCSANQANRPHHRRSSDATSASVKKASTAQATSKESTSVSDATSKANATVWNRTKTRQLARFMANWQSQMKQSYQGTYNDEKPDHLGNVFPKALKDGSLNGHVKWGEQTVNLTWSTNGENGNAFQVVAVATGGGKQRKAFPTTYFFCLHNQQPVVFMTQTTNGNDLDIQDTQNSALQAGFAKIVTGVKPQVLTNTALNADLTSAVKASPQRWPSAYQGTWYAYDGYEKKITSFSTDTISDFKLTRVKTKKRTWLNVRGRHQSAGAGTFEYVRYHYYDGRQIPVMMRASGAGAWFDENAYQSEPIAKQMKDFEFGDESKKRDEEDI</sequence>
<dbReference type="PROSITE" id="PS51257">
    <property type="entry name" value="PROKAR_LIPOPROTEIN"/>
    <property type="match status" value="1"/>
</dbReference>
<reference evidence="4 5" key="1">
    <citation type="journal article" date="2015" name="Genome Announc.">
        <title>Expanding the biotechnology potential of lactobacilli through comparative genomics of 213 strains and associated genera.</title>
        <authorList>
            <person name="Sun Z."/>
            <person name="Harris H.M."/>
            <person name="McCann A."/>
            <person name="Guo C."/>
            <person name="Argimon S."/>
            <person name="Zhang W."/>
            <person name="Yang X."/>
            <person name="Jeffery I.B."/>
            <person name="Cooney J.C."/>
            <person name="Kagawa T.F."/>
            <person name="Liu W."/>
            <person name="Song Y."/>
            <person name="Salvetti E."/>
            <person name="Wrobel A."/>
            <person name="Rasinkangas P."/>
            <person name="Parkhill J."/>
            <person name="Rea M.C."/>
            <person name="O'Sullivan O."/>
            <person name="Ritari J."/>
            <person name="Douillard F.P."/>
            <person name="Paul Ross R."/>
            <person name="Yang R."/>
            <person name="Briner A.E."/>
            <person name="Felis G.E."/>
            <person name="de Vos W.M."/>
            <person name="Barrangou R."/>
            <person name="Klaenhammer T.R."/>
            <person name="Caufield P.W."/>
            <person name="Cui Y."/>
            <person name="Zhang H."/>
            <person name="O'Toole P.W."/>
        </authorList>
    </citation>
    <scope>NUCLEOTIDE SEQUENCE [LARGE SCALE GENOMIC DNA]</scope>
    <source>
        <strain evidence="4 5">DSM 17757</strain>
    </source>
</reference>
<proteinExistence type="predicted"/>
<evidence type="ECO:0000313" key="5">
    <source>
        <dbReference type="Proteomes" id="UP000051568"/>
    </source>
</evidence>
<keyword evidence="4" id="KW-0449">Lipoprotein</keyword>
<name>A0A0R2IZC2_9LACO</name>
<feature type="domain" description="DUF4767" evidence="3">
    <location>
        <begin position="65"/>
        <end position="200"/>
    </location>
</feature>
<dbReference type="InterPro" id="IPR031927">
    <property type="entry name" value="DUF4767"/>
</dbReference>
<dbReference type="Pfam" id="PF15983">
    <property type="entry name" value="DUF4767"/>
    <property type="match status" value="1"/>
</dbReference>
<dbReference type="Proteomes" id="UP000051568">
    <property type="component" value="Unassembled WGS sequence"/>
</dbReference>
<dbReference type="AlphaFoldDB" id="A0A0R2IZC2"/>